<evidence type="ECO:0000256" key="15">
    <source>
        <dbReference type="ARBA" id="ARBA00037859"/>
    </source>
</evidence>
<name>A0ABM4BBE1_HYDVU</name>
<keyword evidence="9 20" id="KW-0833">Ubl conjugation pathway</keyword>
<keyword evidence="6" id="KW-0963">Cytoplasm</keyword>
<dbReference type="RefSeq" id="XP_065646250.1">
    <property type="nucleotide sequence ID" value="XM_065790178.1"/>
</dbReference>
<feature type="repeat" description="ANK" evidence="19">
    <location>
        <begin position="108"/>
        <end position="140"/>
    </location>
</feature>
<dbReference type="PROSITE" id="PS50237">
    <property type="entry name" value="HECT"/>
    <property type="match status" value="1"/>
</dbReference>
<evidence type="ECO:0000256" key="16">
    <source>
        <dbReference type="ARBA" id="ARBA00040370"/>
    </source>
</evidence>
<accession>A0ABM4BBE1</accession>
<sequence>MTIIIITSIKGFVKMEAVQRLVRSLKSGRSFELPEDPKAAYFMLLSFIMQNQPRTFVELLGTGKNFDVNFFHGKSKRTLLHMAANVGAYECLWHLLKKGALPNVQDRQGITPLQVASRNGFSKCIAKLLEYGADIEIKNNEGMTAIHWLASNGRTEIFSEISKFIKDIDITDFNLQTPLHVACLNGHKSTVLKLLEFHANIEKTNTTGCTPLFFACRHGHAEVAKVLICNGALLTSNSDKQTPLDAAFLAGYGQVCYVILDYKDKEFKLLSGLIQSCLSPNADIKNVEAAFLYIGEQRQDYRDFMLQELASQVRLEGLKLLSPSSDYKLTTERFLKVIKIYNKMLTSESHSENFRMRTHRRTGSDISTSPRKTTLQPQNIASINFETDTLWESLNTWMKILQSELYPSNSYVKSKVVNSKSCLSAPTINESLRLTQPAVQLAINQTPPPMPLSRSDSYHNAMETTDQEILPNSISRSMENISMHRRSSDGSVNRINLSFSQLQTENQCIAQLSPSHMHQHSNMPSTSLGSGNSTANVENKISKEGDVLSITADRLCAVIHGYYLFCQSNPVWNCGKMYQFNKFVETHEKILQLLVSRNTSLIFEHFNFVLVNPMLLQRFLPAIHAQPFVDRQKWFYENLYADKNRISVVYDETAVIHVSRDSLLSASCKQLEEKNESQLKKNISVRFQGEEGMGAGVTREWLDLLIKEIVNPDCALFTLSADGSTFQPNSNSFVNPDHLSYFHFAGRIMGLALYHKHLITAYFTRSFYKHMLGVPASYKDIESIDPEYSKNLQWILDNEISSLGLEIPFSVETDVFGQTQEVELKSNGKNIIVTDLNKCEYVQLAADLRMTKAIKSQIEAFLKGFYQFIPHHLVSLFNEYELELLLSGLPDLDLTDWKNSTVYQAGYSEDSQVIKWFWEVVGSLKKEEQVQLLQFTTGTSRVPWGGFSNLCGPSGNQLFTICCSADSTKMLPTSSTCFNLLKLPEYETKEDLEKMLKIAIACGNVGFEFT</sequence>
<evidence type="ECO:0000256" key="21">
    <source>
        <dbReference type="SAM" id="MobiDB-lite"/>
    </source>
</evidence>
<evidence type="ECO:0000313" key="23">
    <source>
        <dbReference type="Proteomes" id="UP001652625"/>
    </source>
</evidence>
<gene>
    <name evidence="24" type="primary">LOC100197347</name>
</gene>
<evidence type="ECO:0000256" key="12">
    <source>
        <dbReference type="ARBA" id="ARBA00023043"/>
    </source>
</evidence>
<evidence type="ECO:0000256" key="1">
    <source>
        <dbReference type="ARBA" id="ARBA00000885"/>
    </source>
</evidence>
<evidence type="ECO:0000256" key="17">
    <source>
        <dbReference type="ARBA" id="ARBA00041409"/>
    </source>
</evidence>
<dbReference type="Gene3D" id="3.90.1750.10">
    <property type="entry name" value="Hect, E3 ligase catalytic domains"/>
    <property type="match status" value="1"/>
</dbReference>
<feature type="compositionally biased region" description="Polar residues" evidence="21">
    <location>
        <begin position="364"/>
        <end position="373"/>
    </location>
</feature>
<evidence type="ECO:0000256" key="6">
    <source>
        <dbReference type="ARBA" id="ARBA00022490"/>
    </source>
</evidence>
<evidence type="ECO:0000256" key="20">
    <source>
        <dbReference type="PROSITE-ProRule" id="PRU00104"/>
    </source>
</evidence>
<evidence type="ECO:0000256" key="18">
    <source>
        <dbReference type="ARBA" id="ARBA00042378"/>
    </source>
</evidence>
<comment type="catalytic activity">
    <reaction evidence="1">
        <text>S-ubiquitinyl-[E2 ubiquitin-conjugating enzyme]-L-cysteine + [acceptor protein]-L-lysine = [E2 ubiquitin-conjugating enzyme]-L-cysteine + N(6)-ubiquitinyl-[acceptor protein]-L-lysine.</text>
        <dbReference type="EC" id="2.3.2.26"/>
    </reaction>
</comment>
<dbReference type="InterPro" id="IPR000569">
    <property type="entry name" value="HECT_dom"/>
</dbReference>
<dbReference type="GeneID" id="100197347"/>
<dbReference type="PANTHER" id="PTHR11254:SF363">
    <property type="entry name" value="E3 UBIQUITIN-PROTEIN LIGASE HACE1"/>
    <property type="match status" value="1"/>
</dbReference>
<dbReference type="InterPro" id="IPR035983">
    <property type="entry name" value="Hect_E3_ubiquitin_ligase"/>
</dbReference>
<reference evidence="24" key="2">
    <citation type="submission" date="2025-08" db="UniProtKB">
        <authorList>
            <consortium name="RefSeq"/>
        </authorList>
    </citation>
    <scope>IDENTIFICATION</scope>
</reference>
<dbReference type="Gene3D" id="3.30.2160.10">
    <property type="entry name" value="Hect, E3 ligase catalytic domain"/>
    <property type="match status" value="1"/>
</dbReference>
<feature type="repeat" description="ANK" evidence="19">
    <location>
        <begin position="174"/>
        <end position="206"/>
    </location>
</feature>
<comment type="pathway">
    <text evidence="4">Protein modification; protein ubiquitination.</text>
</comment>
<evidence type="ECO:0000256" key="13">
    <source>
        <dbReference type="ARBA" id="ARBA00023136"/>
    </source>
</evidence>
<evidence type="ECO:0000256" key="2">
    <source>
        <dbReference type="ARBA" id="ARBA00004240"/>
    </source>
</evidence>
<dbReference type="SUPFAM" id="SSF48403">
    <property type="entry name" value="Ankyrin repeat"/>
    <property type="match status" value="1"/>
</dbReference>
<evidence type="ECO:0000256" key="11">
    <source>
        <dbReference type="ARBA" id="ARBA00023034"/>
    </source>
</evidence>
<evidence type="ECO:0000259" key="22">
    <source>
        <dbReference type="PROSITE" id="PS50237"/>
    </source>
</evidence>
<dbReference type="InterPro" id="IPR036770">
    <property type="entry name" value="Ankyrin_rpt-contain_sf"/>
</dbReference>
<evidence type="ECO:0000256" key="14">
    <source>
        <dbReference type="ARBA" id="ARBA00023306"/>
    </source>
</evidence>
<feature type="repeat" description="ANK" evidence="19">
    <location>
        <begin position="207"/>
        <end position="239"/>
    </location>
</feature>
<evidence type="ECO:0000313" key="24">
    <source>
        <dbReference type="RefSeq" id="XP_065646250.1"/>
    </source>
</evidence>
<dbReference type="PROSITE" id="PS50297">
    <property type="entry name" value="ANK_REP_REGION"/>
    <property type="match status" value="3"/>
</dbReference>
<proteinExistence type="predicted"/>
<feature type="region of interest" description="Disordered" evidence="21">
    <location>
        <begin position="352"/>
        <end position="373"/>
    </location>
</feature>
<feature type="domain" description="HECT" evidence="22">
    <location>
        <begin position="675"/>
        <end position="1010"/>
    </location>
</feature>
<keyword evidence="8" id="KW-0677">Repeat</keyword>
<evidence type="ECO:0000256" key="4">
    <source>
        <dbReference type="ARBA" id="ARBA00004906"/>
    </source>
</evidence>
<comment type="subcellular location">
    <subcellularLocation>
        <location evidence="3">Cytoplasm</location>
    </subcellularLocation>
    <subcellularLocation>
        <location evidence="2">Endoplasmic reticulum</location>
    </subcellularLocation>
    <subcellularLocation>
        <location evidence="15">Golgi apparatus</location>
        <location evidence="15">Golgi stack membrane</location>
    </subcellularLocation>
</comment>
<organism evidence="23 24">
    <name type="scientific">Hydra vulgaris</name>
    <name type="common">Hydra</name>
    <name type="synonym">Hydra attenuata</name>
    <dbReference type="NCBI Taxonomy" id="6087"/>
    <lineage>
        <taxon>Eukaryota</taxon>
        <taxon>Metazoa</taxon>
        <taxon>Cnidaria</taxon>
        <taxon>Hydrozoa</taxon>
        <taxon>Hydroidolina</taxon>
        <taxon>Anthoathecata</taxon>
        <taxon>Aplanulata</taxon>
        <taxon>Hydridae</taxon>
        <taxon>Hydra</taxon>
    </lineage>
</organism>
<evidence type="ECO:0000256" key="10">
    <source>
        <dbReference type="ARBA" id="ARBA00022824"/>
    </source>
</evidence>
<keyword evidence="12 19" id="KW-0040">ANK repeat</keyword>
<feature type="repeat" description="ANK" evidence="19">
    <location>
        <begin position="75"/>
        <end position="107"/>
    </location>
</feature>
<protein>
    <recommendedName>
        <fullName evidence="16">E3 ubiquitin-protein ligase HACE1</fullName>
        <ecNumber evidence="5">2.3.2.26</ecNumber>
    </recommendedName>
    <alternativeName>
        <fullName evidence="18">HECT domain and ankyrin repeat-containing E3 ubiquitin-protein ligase 1</fullName>
    </alternativeName>
    <alternativeName>
        <fullName evidence="17">HECT-type E3 ubiquitin transferase HACE1</fullName>
    </alternativeName>
</protein>
<dbReference type="Gene3D" id="1.25.40.20">
    <property type="entry name" value="Ankyrin repeat-containing domain"/>
    <property type="match status" value="2"/>
</dbReference>
<dbReference type="SMART" id="SM00248">
    <property type="entry name" value="ANK"/>
    <property type="match status" value="6"/>
</dbReference>
<keyword evidence="14" id="KW-0131">Cell cycle</keyword>
<dbReference type="InterPro" id="IPR050409">
    <property type="entry name" value="E3_ubiq-protein_ligase"/>
</dbReference>
<keyword evidence="7" id="KW-0808">Transferase</keyword>
<dbReference type="Pfam" id="PF12796">
    <property type="entry name" value="Ank_2"/>
    <property type="match status" value="2"/>
</dbReference>
<evidence type="ECO:0000256" key="19">
    <source>
        <dbReference type="PROSITE-ProRule" id="PRU00023"/>
    </source>
</evidence>
<evidence type="ECO:0000256" key="5">
    <source>
        <dbReference type="ARBA" id="ARBA00012485"/>
    </source>
</evidence>
<dbReference type="Pfam" id="PF00632">
    <property type="entry name" value="HECT"/>
    <property type="match status" value="1"/>
</dbReference>
<evidence type="ECO:0000256" key="7">
    <source>
        <dbReference type="ARBA" id="ARBA00022679"/>
    </source>
</evidence>
<dbReference type="SMART" id="SM00119">
    <property type="entry name" value="HECTc"/>
    <property type="match status" value="1"/>
</dbReference>
<evidence type="ECO:0000256" key="8">
    <source>
        <dbReference type="ARBA" id="ARBA00022737"/>
    </source>
</evidence>
<dbReference type="InterPro" id="IPR002110">
    <property type="entry name" value="Ankyrin_rpt"/>
</dbReference>
<dbReference type="EC" id="2.3.2.26" evidence="5"/>
<reference evidence="23" key="1">
    <citation type="submission" date="2025-05" db="UniProtKB">
        <authorList>
            <consortium name="RefSeq"/>
        </authorList>
    </citation>
    <scope>NUCLEOTIDE SEQUENCE [LARGE SCALE GENOMIC DNA]</scope>
</reference>
<dbReference type="SUPFAM" id="SSF56204">
    <property type="entry name" value="Hect, E3 ligase catalytic domain"/>
    <property type="match status" value="1"/>
</dbReference>
<keyword evidence="23" id="KW-1185">Reference proteome</keyword>
<dbReference type="Proteomes" id="UP001652625">
    <property type="component" value="Chromosome 02"/>
</dbReference>
<dbReference type="CDD" id="cd00078">
    <property type="entry name" value="HECTc"/>
    <property type="match status" value="1"/>
</dbReference>
<dbReference type="PROSITE" id="PS50088">
    <property type="entry name" value="ANK_REPEAT"/>
    <property type="match status" value="4"/>
</dbReference>
<keyword evidence="13" id="KW-0472">Membrane</keyword>
<evidence type="ECO:0000256" key="3">
    <source>
        <dbReference type="ARBA" id="ARBA00004496"/>
    </source>
</evidence>
<dbReference type="PANTHER" id="PTHR11254">
    <property type="entry name" value="HECT DOMAIN UBIQUITIN-PROTEIN LIGASE"/>
    <property type="match status" value="1"/>
</dbReference>
<evidence type="ECO:0000256" key="9">
    <source>
        <dbReference type="ARBA" id="ARBA00022786"/>
    </source>
</evidence>
<feature type="active site" description="Glycyl thioester intermediate" evidence="20">
    <location>
        <position position="977"/>
    </location>
</feature>
<keyword evidence="10" id="KW-0256">Endoplasmic reticulum</keyword>
<dbReference type="Gene3D" id="3.30.2410.10">
    <property type="entry name" value="Hect, E3 ligase catalytic domain"/>
    <property type="match status" value="1"/>
</dbReference>
<keyword evidence="11" id="KW-0333">Golgi apparatus</keyword>